<evidence type="ECO:0000313" key="3">
    <source>
        <dbReference type="Proteomes" id="UP001282284"/>
    </source>
</evidence>
<evidence type="ECO:0000256" key="1">
    <source>
        <dbReference type="ARBA" id="ARBA00022649"/>
    </source>
</evidence>
<dbReference type="RefSeq" id="WP_317943379.1">
    <property type="nucleotide sequence ID" value="NZ_JAUBDI010000006.1"/>
</dbReference>
<keyword evidence="3" id="KW-1185">Reference proteome</keyword>
<dbReference type="EMBL" id="JAUBDI010000006">
    <property type="protein sequence ID" value="MDW0113190.1"/>
    <property type="molecule type" value="Genomic_DNA"/>
</dbReference>
<protein>
    <submittedName>
        <fullName evidence="2">Type II toxin-antitoxin system RelE/ParE family toxin</fullName>
    </submittedName>
</protein>
<dbReference type="Proteomes" id="UP001282284">
    <property type="component" value="Unassembled WGS sequence"/>
</dbReference>
<dbReference type="SUPFAM" id="SSF143011">
    <property type="entry name" value="RelE-like"/>
    <property type="match status" value="1"/>
</dbReference>
<sequence>MRYDVKITKKATADLDAIYYYISSELVANKAAIDLLNRIESLILGLQDFPYAYSLVKEELLQLKGYRKLVVGSYSIFYTVIEKDKRVIVMRILYSRRNYNEFL</sequence>
<dbReference type="Pfam" id="PF05016">
    <property type="entry name" value="ParE_toxin"/>
    <property type="match status" value="1"/>
</dbReference>
<name>A0ABU4G887_9BACL</name>
<dbReference type="InterPro" id="IPR035093">
    <property type="entry name" value="RelE/ParE_toxin_dom_sf"/>
</dbReference>
<evidence type="ECO:0000313" key="2">
    <source>
        <dbReference type="EMBL" id="MDW0113190.1"/>
    </source>
</evidence>
<proteinExistence type="predicted"/>
<dbReference type="Gene3D" id="3.30.2310.20">
    <property type="entry name" value="RelE-like"/>
    <property type="match status" value="1"/>
</dbReference>
<dbReference type="NCBIfam" id="TIGR02385">
    <property type="entry name" value="RelE_StbE"/>
    <property type="match status" value="1"/>
</dbReference>
<accession>A0ABU4G887</accession>
<comment type="caution">
    <text evidence="2">The sequence shown here is derived from an EMBL/GenBank/DDBJ whole genome shotgun (WGS) entry which is preliminary data.</text>
</comment>
<organism evidence="2 3">
    <name type="scientific">Sporosarcina saromensis</name>
    <dbReference type="NCBI Taxonomy" id="359365"/>
    <lineage>
        <taxon>Bacteria</taxon>
        <taxon>Bacillati</taxon>
        <taxon>Bacillota</taxon>
        <taxon>Bacilli</taxon>
        <taxon>Bacillales</taxon>
        <taxon>Caryophanaceae</taxon>
        <taxon>Sporosarcina</taxon>
    </lineage>
</organism>
<keyword evidence="1" id="KW-1277">Toxin-antitoxin system</keyword>
<gene>
    <name evidence="2" type="ORF">QT711_08320</name>
</gene>
<reference evidence="2 3" key="1">
    <citation type="submission" date="2023-06" db="EMBL/GenBank/DDBJ databases">
        <title>Sporosarcina sp. nov., isolated from Korean traditional fermented seafood 'Jeotgal'.</title>
        <authorList>
            <person name="Yang A.I."/>
            <person name="Shin N.-R."/>
        </authorList>
    </citation>
    <scope>NUCLEOTIDE SEQUENCE [LARGE SCALE GENOMIC DNA]</scope>
    <source>
        <strain evidence="2 3">KCTC13119</strain>
    </source>
</reference>
<dbReference type="InterPro" id="IPR007712">
    <property type="entry name" value="RelE/ParE_toxin"/>
</dbReference>